<dbReference type="Proteomes" id="UP000654075">
    <property type="component" value="Unassembled WGS sequence"/>
</dbReference>
<dbReference type="EMBL" id="CAJNNV010028966">
    <property type="protein sequence ID" value="CAE8626403.1"/>
    <property type="molecule type" value="Genomic_DNA"/>
</dbReference>
<organism evidence="1 2">
    <name type="scientific">Polarella glacialis</name>
    <name type="common">Dinoflagellate</name>
    <dbReference type="NCBI Taxonomy" id="89957"/>
    <lineage>
        <taxon>Eukaryota</taxon>
        <taxon>Sar</taxon>
        <taxon>Alveolata</taxon>
        <taxon>Dinophyceae</taxon>
        <taxon>Suessiales</taxon>
        <taxon>Suessiaceae</taxon>
        <taxon>Polarella</taxon>
    </lineage>
</organism>
<dbReference type="AlphaFoldDB" id="A0A813GM98"/>
<gene>
    <name evidence="1" type="ORF">PGLA1383_LOCUS43339</name>
</gene>
<name>A0A813GM98_POLGL</name>
<proteinExistence type="predicted"/>
<accession>A0A813GM98</accession>
<dbReference type="OrthoDB" id="446252at2759"/>
<comment type="caution">
    <text evidence="1">The sequence shown here is derived from an EMBL/GenBank/DDBJ whole genome shotgun (WGS) entry which is preliminary data.</text>
</comment>
<reference evidence="1" key="1">
    <citation type="submission" date="2021-02" db="EMBL/GenBank/DDBJ databases">
        <authorList>
            <person name="Dougan E. K."/>
            <person name="Rhodes N."/>
            <person name="Thang M."/>
            <person name="Chan C."/>
        </authorList>
    </citation>
    <scope>NUCLEOTIDE SEQUENCE</scope>
</reference>
<evidence type="ECO:0000313" key="2">
    <source>
        <dbReference type="Proteomes" id="UP000654075"/>
    </source>
</evidence>
<feature type="non-terminal residue" evidence="1">
    <location>
        <position position="1"/>
    </location>
</feature>
<evidence type="ECO:0000313" key="1">
    <source>
        <dbReference type="EMBL" id="CAE8626403.1"/>
    </source>
</evidence>
<keyword evidence="2" id="KW-1185">Reference proteome</keyword>
<protein>
    <submittedName>
        <fullName evidence="1">Uncharacterized protein</fullName>
    </submittedName>
</protein>
<sequence>PQQPSAAQPRRGRGASAPTRMLGLFKDVCYDAAAREFLFFVGSGQPRDDLEVGLSGFPDGRSRWRPTVTADLSHFTQEVSWIDVPTYVAMRHAAHNWGHLAVETILGLFALILSSEDVADSHGKRFIFFMDDCSLALQGDAVEYCMRFDPQPLRCLQDIPRLCAKFSAQLWPLLSDWQPAESSSQLVQRVLDALGAPLAQQLWAADPLLAPVVRQFRLQAMGRLSVRNRPELLSWLQLAAAEHGLGFAELDFDAPLHVQAALLGSARVFVASAGSTLMAGLLLPAGAAVLALPSCHRVGPGRSVNCEAEQLLAACGLRWAQYPVDFDDVHFTIGRGFDFTARQEPLQSLLRQLLL</sequence>